<evidence type="ECO:0000313" key="3">
    <source>
        <dbReference type="EMBL" id="CAB5073219.1"/>
    </source>
</evidence>
<dbReference type="EMBL" id="CAEZWS010000046">
    <property type="protein sequence ID" value="CAB4668453.1"/>
    <property type="molecule type" value="Genomic_DNA"/>
</dbReference>
<dbReference type="AlphaFoldDB" id="A0A6J6M7G5"/>
<organism evidence="1">
    <name type="scientific">freshwater metagenome</name>
    <dbReference type="NCBI Taxonomy" id="449393"/>
    <lineage>
        <taxon>unclassified sequences</taxon>
        <taxon>metagenomes</taxon>
        <taxon>ecological metagenomes</taxon>
    </lineage>
</organism>
<sequence>MRTRVSSDIGLWSLGSGRKDLAANSQLFAKIESSPRLEVMISPVTLTMSPKSISDFHALSESSPTLSSENIAWSSVPSPSRKVAKQSLPVSRLKIMRPVKDWMSPVVTSISRDAYFARTSASESVRATPTGYGSIPRSIRPARFSRRIRNCSGRSSSLSIIGLSAIMRGVYRVKHFSRESNADQSRLDLARDVECSEKYQELKEQDPR</sequence>
<name>A0A6J6M7G5_9ZZZZ</name>
<accession>A0A6J6M7G5</accession>
<evidence type="ECO:0000313" key="1">
    <source>
        <dbReference type="EMBL" id="CAB4668453.1"/>
    </source>
</evidence>
<dbReference type="EMBL" id="CAFBQZ010000048">
    <property type="protein sequence ID" value="CAB5073219.1"/>
    <property type="molecule type" value="Genomic_DNA"/>
</dbReference>
<evidence type="ECO:0000313" key="2">
    <source>
        <dbReference type="EMBL" id="CAB4979021.1"/>
    </source>
</evidence>
<reference evidence="1" key="1">
    <citation type="submission" date="2020-05" db="EMBL/GenBank/DDBJ databases">
        <authorList>
            <person name="Chiriac C."/>
            <person name="Salcher M."/>
            <person name="Ghai R."/>
            <person name="Kavagutti S V."/>
        </authorList>
    </citation>
    <scope>NUCLEOTIDE SEQUENCE</scope>
</reference>
<protein>
    <submittedName>
        <fullName evidence="1">Unannotated protein</fullName>
    </submittedName>
</protein>
<dbReference type="EMBL" id="CAFBOE010000089">
    <property type="protein sequence ID" value="CAB4979021.1"/>
    <property type="molecule type" value="Genomic_DNA"/>
</dbReference>
<gene>
    <name evidence="1" type="ORF">UFOPK2288_00893</name>
    <name evidence="2" type="ORF">UFOPK3916_00900</name>
    <name evidence="3" type="ORF">UFOPK4372_00708</name>
</gene>
<proteinExistence type="predicted"/>